<keyword evidence="2" id="KW-0012">Acyltransferase</keyword>
<dbReference type="PANTHER" id="PTHR43584:SF9">
    <property type="entry name" value="TRANSFERASE HEXAPEPTIDE REPEAT CONTAINING PROTEIN"/>
    <property type="match status" value="1"/>
</dbReference>
<dbReference type="InterPro" id="IPR023917">
    <property type="entry name" value="Bifunctiontional_GlmU_bac-type"/>
</dbReference>
<comment type="caution">
    <text evidence="4">The sequence shown here is derived from an EMBL/GenBank/DDBJ whole genome shotgun (WGS) entry which is preliminary data.</text>
</comment>
<dbReference type="Proteomes" id="UP000673975">
    <property type="component" value="Unassembled WGS sequence"/>
</dbReference>
<dbReference type="PANTHER" id="PTHR43584">
    <property type="entry name" value="NUCLEOTIDYL TRANSFERASE"/>
    <property type="match status" value="1"/>
</dbReference>
<dbReference type="Pfam" id="PF13562">
    <property type="entry name" value="NTP_transf_4"/>
    <property type="match status" value="1"/>
</dbReference>
<dbReference type="SUPFAM" id="SSF51161">
    <property type="entry name" value="Trimeric LpxA-like enzymes"/>
    <property type="match status" value="1"/>
</dbReference>
<reference evidence="4" key="1">
    <citation type="submission" date="2021-02" db="EMBL/GenBank/DDBJ databases">
        <title>Natronogracilivirga saccharolytica gen. nov. sp. nov. a new anaerobic, haloalkiliphilic carbohydrate-fermenting bacterium from soda lake and proposing of Cyclonatronumiaceae fam. nov. in the phylum Balneolaeota.</title>
        <authorList>
            <person name="Zhilina T.N."/>
            <person name="Sorokin D.Y."/>
            <person name="Zavarzina D.G."/>
            <person name="Toshchakov S.V."/>
            <person name="Kublanov I.V."/>
        </authorList>
    </citation>
    <scope>NUCLEOTIDE SEQUENCE</scope>
    <source>
        <strain evidence="4">Z-1702</strain>
    </source>
</reference>
<sequence>MTICFFEDEGHRRFAPLTLTRPVDDLRAGIVTIREKWEMYLGPDSITRTRRPPLIYLFTTGLPDNSSDVLWINARWLPDAAAADEVRNLDAYQALRHDGRIVAMRLPVNESRDCYENGIGLNHFLTHTDDVRDTENGTLISNLWDLFQVNEEQICNDIELLKSVRSFVRPDWPHATLIHPDAIFAGPDVRVDPGAVIDASAGPVYLGRNSHVMYGAVIQGPGALCEDSVLKMGCKVYPGTTIGPVCKVSGEIHNVIMHSHSNKAHDGYLGNSLIGEWCNLGANTTTSNLKNNYKPVKIPEWSTGHVYSTPLQFFGTVMGDHGKTAINTTLSAGTLCGVFCNIFTYGFPPKHIPSFSWVSPEATEPYEFEKAMVTAEIMMARRGIPLEENYIRMMRHIYDHRQTGTSGTVDAKGHSGTAQPGLAATHPPVV</sequence>
<dbReference type="RefSeq" id="WP_210510959.1">
    <property type="nucleotide sequence ID" value="NZ_JAFIDN010000003.1"/>
</dbReference>
<evidence type="ECO:0000313" key="4">
    <source>
        <dbReference type="EMBL" id="MBP3192063.1"/>
    </source>
</evidence>
<dbReference type="AlphaFoldDB" id="A0A8J7RKZ2"/>
<gene>
    <name evidence="4" type="ORF">NATSA_05255</name>
</gene>
<keyword evidence="5" id="KW-1185">Reference proteome</keyword>
<evidence type="ECO:0000256" key="2">
    <source>
        <dbReference type="ARBA" id="ARBA00023315"/>
    </source>
</evidence>
<name>A0A8J7RKZ2_9BACT</name>
<proteinExistence type="predicted"/>
<dbReference type="NCBIfam" id="TIGR03991">
    <property type="entry name" value="alt_bact_glmU"/>
    <property type="match status" value="1"/>
</dbReference>
<dbReference type="InterPro" id="IPR050065">
    <property type="entry name" value="GlmU-like"/>
</dbReference>
<dbReference type="Gene3D" id="2.160.10.10">
    <property type="entry name" value="Hexapeptide repeat proteins"/>
    <property type="match status" value="1"/>
</dbReference>
<dbReference type="GO" id="GO:0016746">
    <property type="term" value="F:acyltransferase activity"/>
    <property type="evidence" value="ECO:0007669"/>
    <property type="project" value="UniProtKB-KW"/>
</dbReference>
<evidence type="ECO:0000313" key="5">
    <source>
        <dbReference type="Proteomes" id="UP000673975"/>
    </source>
</evidence>
<feature type="region of interest" description="Disordered" evidence="3">
    <location>
        <begin position="404"/>
        <end position="430"/>
    </location>
</feature>
<protein>
    <recommendedName>
        <fullName evidence="6">Glucose-1-phosphate thymidylyltransferase</fullName>
    </recommendedName>
</protein>
<dbReference type="InterPro" id="IPR011004">
    <property type="entry name" value="Trimer_LpxA-like_sf"/>
</dbReference>
<organism evidence="4 5">
    <name type="scientific">Natronogracilivirga saccharolytica</name>
    <dbReference type="NCBI Taxonomy" id="2812953"/>
    <lineage>
        <taxon>Bacteria</taxon>
        <taxon>Pseudomonadati</taxon>
        <taxon>Balneolota</taxon>
        <taxon>Balneolia</taxon>
        <taxon>Balneolales</taxon>
        <taxon>Cyclonatronaceae</taxon>
        <taxon>Natronogracilivirga</taxon>
    </lineage>
</organism>
<evidence type="ECO:0008006" key="6">
    <source>
        <dbReference type="Google" id="ProtNLM"/>
    </source>
</evidence>
<evidence type="ECO:0000256" key="1">
    <source>
        <dbReference type="ARBA" id="ARBA00022679"/>
    </source>
</evidence>
<dbReference type="GO" id="GO:0016779">
    <property type="term" value="F:nucleotidyltransferase activity"/>
    <property type="evidence" value="ECO:0007669"/>
    <property type="project" value="UniProtKB-ARBA"/>
</dbReference>
<dbReference type="EMBL" id="JAFIDN010000003">
    <property type="protein sequence ID" value="MBP3192063.1"/>
    <property type="molecule type" value="Genomic_DNA"/>
</dbReference>
<keyword evidence="1" id="KW-0808">Transferase</keyword>
<evidence type="ECO:0000256" key="3">
    <source>
        <dbReference type="SAM" id="MobiDB-lite"/>
    </source>
</evidence>
<accession>A0A8J7RKZ2</accession>